<dbReference type="InterPro" id="IPR008271">
    <property type="entry name" value="Ser/Thr_kinase_AS"/>
</dbReference>
<dbReference type="EMBL" id="CAGKOT010000035">
    <property type="protein sequence ID" value="CAB5376244.1"/>
    <property type="molecule type" value="Genomic_DNA"/>
</dbReference>
<dbReference type="GO" id="GO:0005737">
    <property type="term" value="C:cytoplasm"/>
    <property type="evidence" value="ECO:0007669"/>
    <property type="project" value="TreeGrafter"/>
</dbReference>
<dbReference type="VEuPathDB" id="FungiDB:RhiirFUN_008748"/>
<dbReference type="Pfam" id="PF00069">
    <property type="entry name" value="Pkinase"/>
    <property type="match status" value="1"/>
</dbReference>
<reference evidence="2" key="1">
    <citation type="submission" date="2020-05" db="EMBL/GenBank/DDBJ databases">
        <authorList>
            <person name="Rincon C."/>
            <person name="Sanders R I."/>
            <person name="Robbins C."/>
            <person name="Chaturvedi A."/>
        </authorList>
    </citation>
    <scope>NUCLEOTIDE SEQUENCE</scope>
    <source>
        <strain evidence="2">CHB12</strain>
    </source>
</reference>
<evidence type="ECO:0000313" key="3">
    <source>
        <dbReference type="Proteomes" id="UP000684084"/>
    </source>
</evidence>
<comment type="caution">
    <text evidence="2">The sequence shown here is derived from an EMBL/GenBank/DDBJ whole genome shotgun (WGS) entry which is preliminary data.</text>
</comment>
<organism evidence="2 3">
    <name type="scientific">Rhizophagus irregularis</name>
    <dbReference type="NCBI Taxonomy" id="588596"/>
    <lineage>
        <taxon>Eukaryota</taxon>
        <taxon>Fungi</taxon>
        <taxon>Fungi incertae sedis</taxon>
        <taxon>Mucoromycota</taxon>
        <taxon>Glomeromycotina</taxon>
        <taxon>Glomeromycetes</taxon>
        <taxon>Glomerales</taxon>
        <taxon>Glomeraceae</taxon>
        <taxon>Rhizophagus</taxon>
    </lineage>
</organism>
<proteinExistence type="predicted"/>
<gene>
    <name evidence="2" type="ORF">CHRIB12_LOCUS15248</name>
</gene>
<dbReference type="InterPro" id="IPR053235">
    <property type="entry name" value="Ser_Thr_kinase"/>
</dbReference>
<protein>
    <recommendedName>
        <fullName evidence="1">Protein kinase domain-containing protein</fullName>
    </recommendedName>
</protein>
<dbReference type="PROSITE" id="PS00108">
    <property type="entry name" value="PROTEIN_KINASE_ST"/>
    <property type="match status" value="1"/>
</dbReference>
<feature type="domain" description="Protein kinase" evidence="1">
    <location>
        <begin position="1"/>
        <end position="165"/>
    </location>
</feature>
<dbReference type="InterPro" id="IPR000719">
    <property type="entry name" value="Prot_kinase_dom"/>
</dbReference>
<dbReference type="Proteomes" id="UP000684084">
    <property type="component" value="Unassembled WGS sequence"/>
</dbReference>
<dbReference type="OrthoDB" id="5979581at2759"/>
<dbReference type="SMART" id="SM00220">
    <property type="entry name" value="S_TKc"/>
    <property type="match status" value="1"/>
</dbReference>
<dbReference type="GO" id="GO:0005524">
    <property type="term" value="F:ATP binding"/>
    <property type="evidence" value="ECO:0007669"/>
    <property type="project" value="InterPro"/>
</dbReference>
<accession>A0A915ZHD2</accession>
<dbReference type="GO" id="GO:0004674">
    <property type="term" value="F:protein serine/threonine kinase activity"/>
    <property type="evidence" value="ECO:0007669"/>
    <property type="project" value="TreeGrafter"/>
</dbReference>
<sequence>MIQLLYHFHTSIPPTLQYYLRLIVENSEMENPLKAYDIIKLLTLDWDGKTREVWIVMEKCTRSDLISSLTDKVNQRDAGRITRDLLNALKHLHHYGIIHRDIKLPNILVTANDEIKLVDIWSVGVCILELLTEKAAWGRICDDEIKDKLRQGRFLGKMFYKEPQK</sequence>
<dbReference type="PANTHER" id="PTHR24361">
    <property type="entry name" value="MITOGEN-ACTIVATED KINASE KINASE KINASE"/>
    <property type="match status" value="1"/>
</dbReference>
<evidence type="ECO:0000259" key="1">
    <source>
        <dbReference type="PROSITE" id="PS50011"/>
    </source>
</evidence>
<evidence type="ECO:0000313" key="2">
    <source>
        <dbReference type="EMBL" id="CAB5376244.1"/>
    </source>
</evidence>
<dbReference type="AlphaFoldDB" id="A0A915ZHD2"/>
<dbReference type="PROSITE" id="PS50011">
    <property type="entry name" value="PROTEIN_KINASE_DOM"/>
    <property type="match status" value="1"/>
</dbReference>
<name>A0A915ZHD2_9GLOM</name>